<organism evidence="1 2">
    <name type="scientific">Rhabdobacter roseus</name>
    <dbReference type="NCBI Taxonomy" id="1655419"/>
    <lineage>
        <taxon>Bacteria</taxon>
        <taxon>Pseudomonadati</taxon>
        <taxon>Bacteroidota</taxon>
        <taxon>Cytophagia</taxon>
        <taxon>Cytophagales</taxon>
        <taxon>Cytophagaceae</taxon>
        <taxon>Rhabdobacter</taxon>
    </lineage>
</organism>
<reference evidence="1 2" key="1">
    <citation type="submission" date="2020-08" db="EMBL/GenBank/DDBJ databases">
        <title>Genomic Encyclopedia of Type Strains, Phase IV (KMG-IV): sequencing the most valuable type-strain genomes for metagenomic binning, comparative biology and taxonomic classification.</title>
        <authorList>
            <person name="Goeker M."/>
        </authorList>
    </citation>
    <scope>NUCLEOTIDE SEQUENCE [LARGE SCALE GENOMIC DNA]</scope>
    <source>
        <strain evidence="1 2">DSM 105074</strain>
    </source>
</reference>
<comment type="caution">
    <text evidence="1">The sequence shown here is derived from an EMBL/GenBank/DDBJ whole genome shotgun (WGS) entry which is preliminary data.</text>
</comment>
<protein>
    <submittedName>
        <fullName evidence="1">Uncharacterized protein</fullName>
    </submittedName>
</protein>
<accession>A0A840TRT7</accession>
<gene>
    <name evidence="1" type="ORF">HNQ92_000809</name>
</gene>
<dbReference type="Proteomes" id="UP000557307">
    <property type="component" value="Unassembled WGS sequence"/>
</dbReference>
<evidence type="ECO:0000313" key="1">
    <source>
        <dbReference type="EMBL" id="MBB5282688.1"/>
    </source>
</evidence>
<dbReference type="EMBL" id="JACHGF010000001">
    <property type="protein sequence ID" value="MBB5282688.1"/>
    <property type="molecule type" value="Genomic_DNA"/>
</dbReference>
<dbReference type="AlphaFoldDB" id="A0A840TRT7"/>
<keyword evidence="2" id="KW-1185">Reference proteome</keyword>
<evidence type="ECO:0000313" key="2">
    <source>
        <dbReference type="Proteomes" id="UP000557307"/>
    </source>
</evidence>
<sequence length="33" mass="3801">MIVRVKKTKRSTGGRLCGEQQRLTLLKTNDVNR</sequence>
<proteinExistence type="predicted"/>
<name>A0A840TRT7_9BACT</name>